<gene>
    <name evidence="1" type="ORF">Cni_G22424</name>
</gene>
<protein>
    <submittedName>
        <fullName evidence="1">Uncharacterized protein</fullName>
    </submittedName>
</protein>
<dbReference type="PANTHER" id="PTHR31558:SF40">
    <property type="entry name" value="EXPRESSED PROTEIN"/>
    <property type="match status" value="1"/>
</dbReference>
<accession>A0AAQ3QLL9</accession>
<name>A0AAQ3QLL9_9LILI</name>
<dbReference type="AlphaFoldDB" id="A0AAQ3QLL9"/>
<dbReference type="PANTHER" id="PTHR31558">
    <property type="entry name" value="CW14 PROTEIN"/>
    <property type="match status" value="1"/>
</dbReference>
<keyword evidence="2" id="KW-1185">Reference proteome</keyword>
<dbReference type="EMBL" id="CP136896">
    <property type="protein sequence ID" value="WOL13651.1"/>
    <property type="molecule type" value="Genomic_DNA"/>
</dbReference>
<proteinExistence type="predicted"/>
<dbReference type="Proteomes" id="UP001327560">
    <property type="component" value="Chromosome 7"/>
</dbReference>
<sequence length="83" mass="9289">MFLGDSDGEGMSLVLNFKISDNFDKDISPQFQDSITRFVDDEIEKVKGFPVDSLAPYGERLKILAGLANPEDLYLNSAEKKLM</sequence>
<organism evidence="1 2">
    <name type="scientific">Canna indica</name>
    <name type="common">Indian-shot</name>
    <dbReference type="NCBI Taxonomy" id="4628"/>
    <lineage>
        <taxon>Eukaryota</taxon>
        <taxon>Viridiplantae</taxon>
        <taxon>Streptophyta</taxon>
        <taxon>Embryophyta</taxon>
        <taxon>Tracheophyta</taxon>
        <taxon>Spermatophyta</taxon>
        <taxon>Magnoliopsida</taxon>
        <taxon>Liliopsida</taxon>
        <taxon>Zingiberales</taxon>
        <taxon>Cannaceae</taxon>
        <taxon>Canna</taxon>
    </lineage>
</organism>
<evidence type="ECO:0000313" key="1">
    <source>
        <dbReference type="EMBL" id="WOL13651.1"/>
    </source>
</evidence>
<reference evidence="1 2" key="1">
    <citation type="submission" date="2023-10" db="EMBL/GenBank/DDBJ databases">
        <title>Chromosome-scale genome assembly provides insights into flower coloration mechanisms of Canna indica.</title>
        <authorList>
            <person name="Li C."/>
        </authorList>
    </citation>
    <scope>NUCLEOTIDE SEQUENCE [LARGE SCALE GENOMIC DNA]</scope>
    <source>
        <tissue evidence="1">Flower</tissue>
    </source>
</reference>
<evidence type="ECO:0000313" key="2">
    <source>
        <dbReference type="Proteomes" id="UP001327560"/>
    </source>
</evidence>